<feature type="region of interest" description="Disordered" evidence="1">
    <location>
        <begin position="254"/>
        <end position="276"/>
    </location>
</feature>
<dbReference type="InParanoid" id="A0A1Y1Y6K9"/>
<dbReference type="Proteomes" id="UP000193498">
    <property type="component" value="Unassembled WGS sequence"/>
</dbReference>
<sequence length="396" mass="44958">MTEREHTPIGKSGKGKAKAEEQQPNNLLQRIKESTKALAKDVSSGTQPISNATINSLQQFTNSKQSPAGSGTVDSTRTLYELEQKDDAGATRPHFVASEIHFNGGHESTFQTWRSEETDGTEILGFLEQQLPAELVPTQLSEREIPTKWIDEFEQASREVENTWHAPEDDGLDVLSLLHSREFPSHLTPDSMENRSDIHEKWYHEFERLFGAQTADALSEEDPLLDEVLNDWEKEFKHETYASHMHSDVDAFRDGPAKDHDMLSSSVESSSSPYTPIDRDYHDPRMDGQEVLDFLNNCLYSDETALDYSDPTNLTSSRQSKYQPLSKPTSRKYASDILEYLVCVPYTDEVYGSYDFSWIDTRSNVDAETSQESVPNQYESALQRLKLLKAHLIPKV</sequence>
<reference evidence="2 3" key="1">
    <citation type="submission" date="2016-07" db="EMBL/GenBank/DDBJ databases">
        <title>Pervasive Adenine N6-methylation of Active Genes in Fungi.</title>
        <authorList>
            <consortium name="DOE Joint Genome Institute"/>
            <person name="Mondo S.J."/>
            <person name="Dannebaum R.O."/>
            <person name="Kuo R.C."/>
            <person name="Labutti K."/>
            <person name="Haridas S."/>
            <person name="Kuo A."/>
            <person name="Salamov A."/>
            <person name="Ahrendt S.R."/>
            <person name="Lipzen A."/>
            <person name="Sullivan W."/>
            <person name="Andreopoulos W.B."/>
            <person name="Clum A."/>
            <person name="Lindquist E."/>
            <person name="Daum C."/>
            <person name="Ramamoorthy G.K."/>
            <person name="Gryganskyi A."/>
            <person name="Culley D."/>
            <person name="Magnuson J.K."/>
            <person name="James T.Y."/>
            <person name="O'Malley M.A."/>
            <person name="Stajich J.E."/>
            <person name="Spatafora J.W."/>
            <person name="Visel A."/>
            <person name="Grigoriev I.V."/>
        </authorList>
    </citation>
    <scope>NUCLEOTIDE SEQUENCE [LARGE SCALE GENOMIC DNA]</scope>
    <source>
        <strain evidence="2 3">CBS 931.73</strain>
    </source>
</reference>
<organism evidence="2 3">
    <name type="scientific">Basidiobolus meristosporus CBS 931.73</name>
    <dbReference type="NCBI Taxonomy" id="1314790"/>
    <lineage>
        <taxon>Eukaryota</taxon>
        <taxon>Fungi</taxon>
        <taxon>Fungi incertae sedis</taxon>
        <taxon>Zoopagomycota</taxon>
        <taxon>Entomophthoromycotina</taxon>
        <taxon>Basidiobolomycetes</taxon>
        <taxon>Basidiobolales</taxon>
        <taxon>Basidiobolaceae</taxon>
        <taxon>Basidiobolus</taxon>
    </lineage>
</organism>
<protein>
    <submittedName>
        <fullName evidence="2">Uncharacterized protein</fullName>
    </submittedName>
</protein>
<gene>
    <name evidence="2" type="ORF">K493DRAFT_35006</name>
</gene>
<comment type="caution">
    <text evidence="2">The sequence shown here is derived from an EMBL/GenBank/DDBJ whole genome shotgun (WGS) entry which is preliminary data.</text>
</comment>
<dbReference type="AlphaFoldDB" id="A0A1Y1Y6K9"/>
<feature type="region of interest" description="Disordered" evidence="1">
    <location>
        <begin position="58"/>
        <end position="77"/>
    </location>
</feature>
<accession>A0A1Y1Y6K9</accession>
<feature type="region of interest" description="Disordered" evidence="1">
    <location>
        <begin position="1"/>
        <end position="27"/>
    </location>
</feature>
<name>A0A1Y1Y6K9_9FUNG</name>
<keyword evidence="3" id="KW-1185">Reference proteome</keyword>
<proteinExistence type="predicted"/>
<dbReference type="EMBL" id="MCFE01000228">
    <property type="protein sequence ID" value="ORX93661.1"/>
    <property type="molecule type" value="Genomic_DNA"/>
</dbReference>
<evidence type="ECO:0000313" key="3">
    <source>
        <dbReference type="Proteomes" id="UP000193498"/>
    </source>
</evidence>
<evidence type="ECO:0000313" key="2">
    <source>
        <dbReference type="EMBL" id="ORX93661.1"/>
    </source>
</evidence>
<evidence type="ECO:0000256" key="1">
    <source>
        <dbReference type="SAM" id="MobiDB-lite"/>
    </source>
</evidence>